<feature type="domain" description="Tr-type G" evidence="5">
    <location>
        <begin position="5"/>
        <end position="200"/>
    </location>
</feature>
<dbReference type="NCBIfam" id="TIGR00231">
    <property type="entry name" value="small_GTP"/>
    <property type="match status" value="1"/>
</dbReference>
<keyword evidence="4" id="KW-0963">Cytoplasm</keyword>
<dbReference type="GO" id="GO:0010467">
    <property type="term" value="P:gene expression"/>
    <property type="evidence" value="ECO:0007669"/>
    <property type="project" value="UniProtKB-ARBA"/>
</dbReference>
<accession>A0A1H6XBG5</accession>
<dbReference type="PROSITE" id="PS51722">
    <property type="entry name" value="G_TR_2"/>
    <property type="match status" value="1"/>
</dbReference>
<dbReference type="InterPro" id="IPR048876">
    <property type="entry name" value="BipA_C"/>
</dbReference>
<comment type="catalytic activity">
    <reaction evidence="3 4">
        <text>GTP + H2O = GDP + phosphate + H(+)</text>
        <dbReference type="Rhea" id="RHEA:19669"/>
        <dbReference type="ChEBI" id="CHEBI:15377"/>
        <dbReference type="ChEBI" id="CHEBI:15378"/>
        <dbReference type="ChEBI" id="CHEBI:37565"/>
        <dbReference type="ChEBI" id="CHEBI:43474"/>
        <dbReference type="ChEBI" id="CHEBI:58189"/>
    </reaction>
</comment>
<keyword evidence="4" id="KW-0378">Hydrolase</keyword>
<dbReference type="CDD" id="cd01891">
    <property type="entry name" value="TypA_BipA"/>
    <property type="match status" value="1"/>
</dbReference>
<keyword evidence="4" id="KW-0699">rRNA-binding</keyword>
<dbReference type="InterPro" id="IPR006298">
    <property type="entry name" value="BipA"/>
</dbReference>
<dbReference type="GO" id="GO:0009409">
    <property type="term" value="P:response to cold"/>
    <property type="evidence" value="ECO:0007669"/>
    <property type="project" value="UniProtKB-ARBA"/>
</dbReference>
<dbReference type="Gene3D" id="3.30.70.240">
    <property type="match status" value="1"/>
</dbReference>
<dbReference type="Gene3D" id="2.40.50.250">
    <property type="entry name" value="bipa protein"/>
    <property type="match status" value="1"/>
</dbReference>
<evidence type="ECO:0000256" key="1">
    <source>
        <dbReference type="ARBA" id="ARBA00022741"/>
    </source>
</evidence>
<dbReference type="EC" id="3.6.5.-" evidence="4"/>
<dbReference type="Pfam" id="PF00009">
    <property type="entry name" value="GTP_EFTU"/>
    <property type="match status" value="1"/>
</dbReference>
<comment type="similarity">
    <text evidence="4">Belongs to the TRAFAC class translation factor GTPase superfamily. Classic translation factor GTPase family. BipA subfamily.</text>
</comment>
<evidence type="ECO:0000256" key="2">
    <source>
        <dbReference type="ARBA" id="ARBA00023134"/>
    </source>
</evidence>
<dbReference type="PRINTS" id="PR00315">
    <property type="entry name" value="ELONGATNFCT"/>
</dbReference>
<dbReference type="STRING" id="84035.SAMN05660742_10546"/>
<dbReference type="GO" id="GO:0005829">
    <property type="term" value="C:cytosol"/>
    <property type="evidence" value="ECO:0007669"/>
    <property type="project" value="TreeGrafter"/>
</dbReference>
<keyword evidence="7" id="KW-1185">Reference proteome</keyword>
<dbReference type="SMART" id="SM00838">
    <property type="entry name" value="EFG_C"/>
    <property type="match status" value="1"/>
</dbReference>
<comment type="subcellular location">
    <subcellularLocation>
        <location evidence="4">Cytoplasm</location>
    </subcellularLocation>
    <text evidence="4">Binds to ribosomes.</text>
</comment>
<keyword evidence="4" id="KW-0690">Ribosome biogenesis</keyword>
<dbReference type="InterPro" id="IPR053905">
    <property type="entry name" value="EF-G-like_DII"/>
</dbReference>
<dbReference type="InterPro" id="IPR027417">
    <property type="entry name" value="P-loop_NTPase"/>
</dbReference>
<dbReference type="FunFam" id="3.30.70.240:FF:000002">
    <property type="entry name" value="GTP-binding protein TypA"/>
    <property type="match status" value="1"/>
</dbReference>
<dbReference type="Pfam" id="PF00679">
    <property type="entry name" value="EFG_C"/>
    <property type="match status" value="1"/>
</dbReference>
<dbReference type="FunFam" id="3.30.70.870:FF:000003">
    <property type="entry name" value="GTP-binding protein TypA"/>
    <property type="match status" value="1"/>
</dbReference>
<dbReference type="CDD" id="cd03691">
    <property type="entry name" value="BipA_TypA_II"/>
    <property type="match status" value="1"/>
</dbReference>
<dbReference type="GO" id="GO:0000049">
    <property type="term" value="F:tRNA binding"/>
    <property type="evidence" value="ECO:0007669"/>
    <property type="project" value="UniProtKB-KW"/>
</dbReference>
<feature type="binding site" evidence="4">
    <location>
        <begin position="17"/>
        <end position="22"/>
    </location>
    <ligand>
        <name>GTP</name>
        <dbReference type="ChEBI" id="CHEBI:37565"/>
    </ligand>
</feature>
<dbReference type="InterPro" id="IPR000640">
    <property type="entry name" value="EFG_V-like"/>
</dbReference>
<keyword evidence="4" id="KW-0694">RNA-binding</keyword>
<dbReference type="Gene3D" id="2.40.30.10">
    <property type="entry name" value="Translation factors"/>
    <property type="match status" value="1"/>
</dbReference>
<dbReference type="GO" id="GO:0005525">
    <property type="term" value="F:GTP binding"/>
    <property type="evidence" value="ECO:0007669"/>
    <property type="project" value="UniProtKB-UniRule"/>
</dbReference>
<dbReference type="Pfam" id="PF21018">
    <property type="entry name" value="BipA_C"/>
    <property type="match status" value="1"/>
</dbReference>
<evidence type="ECO:0000313" key="6">
    <source>
        <dbReference type="EMBL" id="SEJ26478.1"/>
    </source>
</evidence>
<keyword evidence="2 4" id="KW-0342">GTP-binding</keyword>
<dbReference type="GO" id="GO:1990904">
    <property type="term" value="C:ribonucleoprotein complex"/>
    <property type="evidence" value="ECO:0007669"/>
    <property type="project" value="TreeGrafter"/>
</dbReference>
<dbReference type="Pfam" id="PF22042">
    <property type="entry name" value="EF-G_D2"/>
    <property type="match status" value="1"/>
</dbReference>
<dbReference type="InterPro" id="IPR009000">
    <property type="entry name" value="Transl_B-barrel_sf"/>
</dbReference>
<dbReference type="FunFam" id="2.40.50.250:FF:000001">
    <property type="entry name" value="GTP-binding protein TypA"/>
    <property type="match status" value="1"/>
</dbReference>
<organism evidence="6 7">
    <name type="scientific">Propionispira arboris</name>
    <dbReference type="NCBI Taxonomy" id="84035"/>
    <lineage>
        <taxon>Bacteria</taxon>
        <taxon>Bacillati</taxon>
        <taxon>Bacillota</taxon>
        <taxon>Negativicutes</taxon>
        <taxon>Selenomonadales</taxon>
        <taxon>Selenomonadaceae</taxon>
        <taxon>Propionispira</taxon>
    </lineage>
</organism>
<dbReference type="PANTHER" id="PTHR42908:SF8">
    <property type="entry name" value="TR-TYPE G DOMAIN-CONTAINING PROTEIN"/>
    <property type="match status" value="1"/>
</dbReference>
<dbReference type="PANTHER" id="PTHR42908">
    <property type="entry name" value="TRANSLATION ELONGATION FACTOR-RELATED"/>
    <property type="match status" value="1"/>
</dbReference>
<sequence length="604" mass="67086">MSIRADLRNVAIIAHVDHGKTTLVDAMLRQSHIFRANEQVTDRVMDSNDLERERGITILSKNTAVMYKDIKINIVDTPGHADFGGEVERVLNMVDGVLLLVDAFEGPMPQTKYVLRKALEQGLKPIVVINKIDRPDQRVEDVYDEVLELFMELGADDDQLDFPVVYAAARAGIAKMNMEDESDNLSPLMDLLVKEIPAPKGELDGPLQIMVTTLDADEYVGRVAIGRIIRGKAFANQNVIIINGDVETKAKIGKLFVYQGLNRVEVKDAGLGDIVAVTGLGDISIGHTIADAENPEALPTINIDEPTLSMTFAVNTSPFAGKEGQFVTSRHVRDRLFKEVETNVSLRVEETDSADTFKVSGRGELHLSILIETMRREGFELQVGKPEVVYRQINGQLCEPLENLTIEVPQQFMGTVMESLGTRKAELANMSEVAGYLRMEFVIPARGLIGFRSEFLTNTKGNGIMNHVFHGYVPFKGEIPGRARGSLVAFENGETTSYGIFTLQDRGVMFISPNQPVYEGMIIGENTRDVDMDVNPCKKKNVSNMRTSSSDEAIRLVPPRLLSLEQALEYINKDELVEVTPEAVRLRKTVLNKAQRGRDRKSVK</sequence>
<dbReference type="CDD" id="cd16263">
    <property type="entry name" value="BipA_III"/>
    <property type="match status" value="1"/>
</dbReference>
<dbReference type="PROSITE" id="PS00301">
    <property type="entry name" value="G_TR_1"/>
    <property type="match status" value="1"/>
</dbReference>
<dbReference type="InterPro" id="IPR005225">
    <property type="entry name" value="Small_GTP-bd"/>
</dbReference>
<dbReference type="InterPro" id="IPR000795">
    <property type="entry name" value="T_Tr_GTP-bd_dom"/>
</dbReference>
<dbReference type="RefSeq" id="WP_091830190.1">
    <property type="nucleotide sequence ID" value="NZ_FNZK01000005.1"/>
</dbReference>
<dbReference type="HAMAP" id="MF_00849">
    <property type="entry name" value="BipA"/>
    <property type="match status" value="1"/>
</dbReference>
<dbReference type="GO" id="GO:0043022">
    <property type="term" value="F:ribosome binding"/>
    <property type="evidence" value="ECO:0007669"/>
    <property type="project" value="UniProtKB-UniRule"/>
</dbReference>
<dbReference type="InterPro" id="IPR031157">
    <property type="entry name" value="G_TR_CS"/>
</dbReference>
<dbReference type="InterPro" id="IPR035651">
    <property type="entry name" value="BipA_V"/>
</dbReference>
<comment type="function">
    <text evidence="4">A 50S ribosomal subunit assembly protein with GTPase activity, required for 50S subunit assembly at low temperatures, may also play a role in translation. Binds GTP and analogs. Binds the 70S ribosome between the 30S and 50S subunits, in a similar position as ribosome-bound EF-G; it contacts a number of ribosomal proteins, both rRNAs and the A-site tRNA.</text>
</comment>
<dbReference type="FunFam" id="3.40.50.300:FF:000055">
    <property type="entry name" value="GTP-binding protein TypA"/>
    <property type="match status" value="1"/>
</dbReference>
<evidence type="ECO:0000256" key="3">
    <source>
        <dbReference type="ARBA" id="ARBA00048548"/>
    </source>
</evidence>
<comment type="subunit">
    <text evidence="4">Monomer.</text>
</comment>
<dbReference type="InterPro" id="IPR035647">
    <property type="entry name" value="EFG_III/V"/>
</dbReference>
<dbReference type="SUPFAM" id="SSF54980">
    <property type="entry name" value="EF-G C-terminal domain-like"/>
    <property type="match status" value="2"/>
</dbReference>
<dbReference type="CDD" id="cd03710">
    <property type="entry name" value="BipA_TypA_C"/>
    <property type="match status" value="1"/>
</dbReference>
<dbReference type="AlphaFoldDB" id="A0A1H6XBG5"/>
<dbReference type="InterPro" id="IPR042116">
    <property type="entry name" value="TypA/BipA_C"/>
</dbReference>
<reference evidence="6 7" key="1">
    <citation type="submission" date="2016-10" db="EMBL/GenBank/DDBJ databases">
        <authorList>
            <person name="de Groot N.N."/>
        </authorList>
    </citation>
    <scope>NUCLEOTIDE SEQUENCE [LARGE SCALE GENOMIC DNA]</scope>
    <source>
        <strain evidence="6 7">DSM 2179</strain>
    </source>
</reference>
<dbReference type="SUPFAM" id="SSF52540">
    <property type="entry name" value="P-loop containing nucleoside triphosphate hydrolases"/>
    <property type="match status" value="1"/>
</dbReference>
<evidence type="ECO:0000256" key="4">
    <source>
        <dbReference type="HAMAP-Rule" id="MF_00849"/>
    </source>
</evidence>
<gene>
    <name evidence="4" type="primary">bipA</name>
    <name evidence="6" type="ORF">SAMN05660742_10546</name>
</gene>
<feature type="binding site" evidence="4">
    <location>
        <begin position="130"/>
        <end position="133"/>
    </location>
    <ligand>
        <name>GTP</name>
        <dbReference type="ChEBI" id="CHEBI:37565"/>
    </ligand>
</feature>
<dbReference type="FunFam" id="2.40.30.10:FF:000016">
    <property type="entry name" value="GTP-binding protein TypA"/>
    <property type="match status" value="1"/>
</dbReference>
<dbReference type="GO" id="GO:0003924">
    <property type="term" value="F:GTPase activity"/>
    <property type="evidence" value="ECO:0007669"/>
    <property type="project" value="UniProtKB-UniRule"/>
</dbReference>
<keyword evidence="1 4" id="KW-0547">Nucleotide-binding</keyword>
<dbReference type="Proteomes" id="UP000199662">
    <property type="component" value="Unassembled WGS sequence"/>
</dbReference>
<dbReference type="Gene3D" id="3.40.50.300">
    <property type="entry name" value="P-loop containing nucleotide triphosphate hydrolases"/>
    <property type="match status" value="1"/>
</dbReference>
<dbReference type="NCBIfam" id="TIGR01394">
    <property type="entry name" value="TypA_BipA"/>
    <property type="match status" value="1"/>
</dbReference>
<name>A0A1H6XBG5_9FIRM</name>
<dbReference type="GO" id="GO:0000027">
    <property type="term" value="P:ribosomal large subunit assembly"/>
    <property type="evidence" value="ECO:0007669"/>
    <property type="project" value="UniProtKB-UniRule"/>
</dbReference>
<dbReference type="SUPFAM" id="SSF50447">
    <property type="entry name" value="Translation proteins"/>
    <property type="match status" value="1"/>
</dbReference>
<evidence type="ECO:0000313" key="7">
    <source>
        <dbReference type="Proteomes" id="UP000199662"/>
    </source>
</evidence>
<evidence type="ECO:0000259" key="5">
    <source>
        <dbReference type="PROSITE" id="PS51722"/>
    </source>
</evidence>
<dbReference type="InterPro" id="IPR047041">
    <property type="entry name" value="BipA_GTP-bd_dom"/>
</dbReference>
<protein>
    <recommendedName>
        <fullName evidence="4">Large ribosomal subunit assembly factor BipA</fullName>
        <ecNumber evidence="4">3.6.5.-</ecNumber>
    </recommendedName>
    <alternativeName>
        <fullName evidence="4">GTP-binding protein BipA</fullName>
    </alternativeName>
</protein>
<dbReference type="Gene3D" id="3.30.70.870">
    <property type="entry name" value="Elongation Factor G (Translational Gtpase), domain 3"/>
    <property type="match status" value="1"/>
</dbReference>
<dbReference type="GO" id="GO:0019843">
    <property type="term" value="F:rRNA binding"/>
    <property type="evidence" value="ECO:0007669"/>
    <property type="project" value="UniProtKB-KW"/>
</dbReference>
<dbReference type="InterPro" id="IPR047043">
    <property type="entry name" value="BipA_III"/>
</dbReference>
<keyword evidence="4" id="KW-0820">tRNA-binding</keyword>
<dbReference type="InterPro" id="IPR047042">
    <property type="entry name" value="BipA_II"/>
</dbReference>
<proteinExistence type="inferred from homology"/>
<dbReference type="EMBL" id="FNZK01000005">
    <property type="protein sequence ID" value="SEJ26478.1"/>
    <property type="molecule type" value="Genomic_DNA"/>
</dbReference>